<proteinExistence type="predicted"/>
<feature type="transmembrane region" description="Helical" evidence="1">
    <location>
        <begin position="15"/>
        <end position="36"/>
    </location>
</feature>
<gene>
    <name evidence="2" type="ORF">GK108_16150</name>
</gene>
<keyword evidence="1" id="KW-0812">Transmembrane</keyword>
<dbReference type="EMBL" id="JAAFZH010000006">
    <property type="protein sequence ID" value="NDU96413.1"/>
    <property type="molecule type" value="Genomic_DNA"/>
</dbReference>
<dbReference type="Proteomes" id="UP000474175">
    <property type="component" value="Unassembled WGS sequence"/>
</dbReference>
<comment type="caution">
    <text evidence="2">The sequence shown here is derived from an EMBL/GenBank/DDBJ whole genome shotgun (WGS) entry which is preliminary data.</text>
</comment>
<feature type="transmembrane region" description="Helical" evidence="1">
    <location>
        <begin position="83"/>
        <end position="104"/>
    </location>
</feature>
<name>A0A6L9LC71_9BACT</name>
<protein>
    <submittedName>
        <fullName evidence="2">DUF4267 domain-containing protein</fullName>
    </submittedName>
</protein>
<sequence length="139" mass="15359">MKTQLASAPWGWQSASSWMILPIALGILFIGLRFMLAPQISMDDFGIGSFTDSGLAYGRIKGIRDIFSGIALLALWLNRMKQATAYVFTAATIIPFTDCLLIYQQNGVDWPRLLVHGGTAVYMIITSFFLFSNTKQAIA</sequence>
<dbReference type="RefSeq" id="WP_163950476.1">
    <property type="nucleotide sequence ID" value="NZ_JAAFZH010000006.1"/>
</dbReference>
<feature type="transmembrane region" description="Helical" evidence="1">
    <location>
        <begin position="110"/>
        <end position="131"/>
    </location>
</feature>
<dbReference type="Pfam" id="PF14087">
    <property type="entry name" value="DUF4267"/>
    <property type="match status" value="1"/>
</dbReference>
<reference evidence="2 3" key="1">
    <citation type="submission" date="2020-02" db="EMBL/GenBank/DDBJ databases">
        <title>Draft genome sequence of two Spirosoma agri KCTC 52727 and Spirosoma terrae KCTC 52035.</title>
        <authorList>
            <person name="Rojas J."/>
            <person name="Ambika Manirajan B."/>
            <person name="Suarez C."/>
            <person name="Ratering S."/>
            <person name="Schnell S."/>
        </authorList>
    </citation>
    <scope>NUCLEOTIDE SEQUENCE [LARGE SCALE GENOMIC DNA]</scope>
    <source>
        <strain evidence="2 3">KCTC 52035</strain>
    </source>
</reference>
<keyword evidence="3" id="KW-1185">Reference proteome</keyword>
<evidence type="ECO:0000256" key="1">
    <source>
        <dbReference type="SAM" id="Phobius"/>
    </source>
</evidence>
<keyword evidence="1" id="KW-1133">Transmembrane helix</keyword>
<organism evidence="2 3">
    <name type="scientific">Spirosoma terrae</name>
    <dbReference type="NCBI Taxonomy" id="1968276"/>
    <lineage>
        <taxon>Bacteria</taxon>
        <taxon>Pseudomonadati</taxon>
        <taxon>Bacteroidota</taxon>
        <taxon>Cytophagia</taxon>
        <taxon>Cytophagales</taxon>
        <taxon>Cytophagaceae</taxon>
        <taxon>Spirosoma</taxon>
    </lineage>
</organism>
<dbReference type="InterPro" id="IPR025363">
    <property type="entry name" value="DUF4267"/>
</dbReference>
<accession>A0A6L9LC71</accession>
<keyword evidence="1" id="KW-0472">Membrane</keyword>
<evidence type="ECO:0000313" key="3">
    <source>
        <dbReference type="Proteomes" id="UP000474175"/>
    </source>
</evidence>
<evidence type="ECO:0000313" key="2">
    <source>
        <dbReference type="EMBL" id="NDU96413.1"/>
    </source>
</evidence>
<dbReference type="AlphaFoldDB" id="A0A6L9LC71"/>